<organism evidence="2 3">
    <name type="scientific">Cuscuta campestris</name>
    <dbReference type="NCBI Taxonomy" id="132261"/>
    <lineage>
        <taxon>Eukaryota</taxon>
        <taxon>Viridiplantae</taxon>
        <taxon>Streptophyta</taxon>
        <taxon>Embryophyta</taxon>
        <taxon>Tracheophyta</taxon>
        <taxon>Spermatophyta</taxon>
        <taxon>Magnoliopsida</taxon>
        <taxon>eudicotyledons</taxon>
        <taxon>Gunneridae</taxon>
        <taxon>Pentapetalae</taxon>
        <taxon>asterids</taxon>
        <taxon>lamiids</taxon>
        <taxon>Solanales</taxon>
        <taxon>Convolvulaceae</taxon>
        <taxon>Cuscuteae</taxon>
        <taxon>Cuscuta</taxon>
        <taxon>Cuscuta subgen. Grammica</taxon>
        <taxon>Cuscuta sect. Cleistogrammica</taxon>
    </lineage>
</organism>
<feature type="compositionally biased region" description="Basic and acidic residues" evidence="1">
    <location>
        <begin position="235"/>
        <end position="246"/>
    </location>
</feature>
<evidence type="ECO:0000313" key="2">
    <source>
        <dbReference type="EMBL" id="VFQ94302.1"/>
    </source>
</evidence>
<dbReference type="PANTHER" id="PTHR47481:SF43">
    <property type="entry name" value="RETROTRANSPOSON COPIA-LIKE N-TERMINAL DOMAIN-CONTAINING PROTEIN"/>
    <property type="match status" value="1"/>
</dbReference>
<evidence type="ECO:0000313" key="3">
    <source>
        <dbReference type="Proteomes" id="UP000595140"/>
    </source>
</evidence>
<protein>
    <submittedName>
        <fullName evidence="2">Uncharacterized protein</fullName>
    </submittedName>
</protein>
<accession>A0A484MZM9</accession>
<evidence type="ECO:0000256" key="1">
    <source>
        <dbReference type="SAM" id="MobiDB-lite"/>
    </source>
</evidence>
<dbReference type="OrthoDB" id="1912561at2759"/>
<keyword evidence="3" id="KW-1185">Reference proteome</keyword>
<name>A0A484MZM9_9ASTE</name>
<proteinExistence type="predicted"/>
<dbReference type="Proteomes" id="UP000595140">
    <property type="component" value="Unassembled WGS sequence"/>
</dbReference>
<feature type="region of interest" description="Disordered" evidence="1">
    <location>
        <begin position="220"/>
        <end position="269"/>
    </location>
</feature>
<reference evidence="2 3" key="1">
    <citation type="submission" date="2018-04" db="EMBL/GenBank/DDBJ databases">
        <authorList>
            <person name="Vogel A."/>
        </authorList>
    </citation>
    <scope>NUCLEOTIDE SEQUENCE [LARGE SCALE GENOMIC DNA]</scope>
</reference>
<dbReference type="Pfam" id="PF14223">
    <property type="entry name" value="Retrotran_gag_2"/>
    <property type="match status" value="1"/>
</dbReference>
<sequence>MTTSASASVDSGSPTSPDLVRMSASKHFPIKLTKTNFLVWRRQVQSTLIGLNLLGYVDGSVKAPRPFLDSAHTQTNPAYTLWYRQDAILLSAILGSCTDVVQSIVSLADSSADAWSRLARSLASMSRGRIISLKAKLAKNPCGNRTIAAFVADMTEIAGELALADSPVSDEDLAVHIMSQLGDEYSTIYQSLRGRNDCVSIEELTTILEDYERHLREHASATADLVPTANHTQRARSDRHGDRGDRGGMFNRAGGFGQSRGGHHARGSSLGGNRGGLYCRFCDLPSHDTRFCRKLQRFLRENNVTITPPNTNNPTAHVTVSNGDLGQSNAQWIVDSGASHHVATDPNSLNTLMEYEGPDEIRLVMPY</sequence>
<gene>
    <name evidence="2" type="ORF">CCAM_LOCUS36078</name>
</gene>
<dbReference type="EMBL" id="OOIL02005264">
    <property type="protein sequence ID" value="VFQ94302.1"/>
    <property type="molecule type" value="Genomic_DNA"/>
</dbReference>
<dbReference type="PANTHER" id="PTHR47481">
    <property type="match status" value="1"/>
</dbReference>
<dbReference type="AlphaFoldDB" id="A0A484MZM9"/>